<dbReference type="RefSeq" id="WP_155320851.1">
    <property type="nucleotide sequence ID" value="NZ_AP021876.1"/>
</dbReference>
<feature type="region of interest" description="Disordered" evidence="1">
    <location>
        <begin position="118"/>
        <end position="148"/>
    </location>
</feature>
<reference evidence="2 3" key="1">
    <citation type="submission" date="2019-11" db="EMBL/GenBank/DDBJ databases">
        <title>Comparative genomics of hydrocarbon-degrading Desulfosarcina strains.</title>
        <authorList>
            <person name="Watanabe M."/>
            <person name="Kojima H."/>
            <person name="Fukui M."/>
        </authorList>
    </citation>
    <scope>NUCLEOTIDE SEQUENCE [LARGE SCALE GENOMIC DNA]</scope>
    <source>
        <strain evidence="2 3">28bB2T</strain>
    </source>
</reference>
<evidence type="ECO:0000313" key="3">
    <source>
        <dbReference type="Proteomes" id="UP000425960"/>
    </source>
</evidence>
<dbReference type="PROSITE" id="PS51257">
    <property type="entry name" value="PROKAR_LIPOPROTEIN"/>
    <property type="match status" value="1"/>
</dbReference>
<evidence type="ECO:0000256" key="1">
    <source>
        <dbReference type="SAM" id="MobiDB-lite"/>
    </source>
</evidence>
<dbReference type="Proteomes" id="UP000425960">
    <property type="component" value="Chromosome"/>
</dbReference>
<dbReference type="Pfam" id="PF16068">
    <property type="entry name" value="DUF4810"/>
    <property type="match status" value="1"/>
</dbReference>
<keyword evidence="2" id="KW-0449">Lipoprotein</keyword>
<dbReference type="InterPro" id="IPR014508">
    <property type="entry name" value="UCP020555_TPR-like"/>
</dbReference>
<sequence length="148" mass="17040">MKKLFCFSIVFSSFIFLIGCAPKRMYYYGDYSKSLYHYEKNHNDESLNKHKQELETIISESESKNLPVPPGIYAELGFLNMRSNNTKEAIRLFQAESSIYPESKLLMDRLINRVQTKENSISTSSVNQSSFSGNNDSKEVIGDEIEKQ</sequence>
<feature type="compositionally biased region" description="Low complexity" evidence="1">
    <location>
        <begin position="119"/>
        <end position="135"/>
    </location>
</feature>
<protein>
    <submittedName>
        <fullName evidence="2">Lipoprotein</fullName>
    </submittedName>
</protein>
<name>A0A5K7ZQM5_9BACT</name>
<evidence type="ECO:0000313" key="2">
    <source>
        <dbReference type="EMBL" id="BBO79723.1"/>
    </source>
</evidence>
<dbReference type="AlphaFoldDB" id="A0A5K7ZQM5"/>
<organism evidence="2 3">
    <name type="scientific">Desulfosarcina ovata subsp. sediminis</name>
    <dbReference type="NCBI Taxonomy" id="885957"/>
    <lineage>
        <taxon>Bacteria</taxon>
        <taxon>Pseudomonadati</taxon>
        <taxon>Thermodesulfobacteriota</taxon>
        <taxon>Desulfobacteria</taxon>
        <taxon>Desulfobacterales</taxon>
        <taxon>Desulfosarcinaceae</taxon>
        <taxon>Desulfosarcina</taxon>
    </lineage>
</organism>
<proteinExistence type="predicted"/>
<gene>
    <name evidence="2" type="ORF">DSCO28_02890</name>
</gene>
<dbReference type="EMBL" id="AP021876">
    <property type="protein sequence ID" value="BBO79723.1"/>
    <property type="molecule type" value="Genomic_DNA"/>
</dbReference>
<accession>A0A5K7ZQM5</accession>
<dbReference type="KEGG" id="dov:DSCO28_02890"/>
<feature type="compositionally biased region" description="Basic and acidic residues" evidence="1">
    <location>
        <begin position="136"/>
        <end position="148"/>
    </location>
</feature>